<organism evidence="1 2">
    <name type="scientific">Hymenobacter mucosus</name>
    <dbReference type="NCBI Taxonomy" id="1411120"/>
    <lineage>
        <taxon>Bacteria</taxon>
        <taxon>Pseudomonadati</taxon>
        <taxon>Bacteroidota</taxon>
        <taxon>Cytophagia</taxon>
        <taxon>Cytophagales</taxon>
        <taxon>Hymenobacteraceae</taxon>
        <taxon>Hymenobacter</taxon>
    </lineage>
</organism>
<proteinExistence type="predicted"/>
<sequence>MSSTLPASASERLTARRSTDLISPRTHAIIDRICLPIMLGCALWAARRSKPAAAVLLVNALGEGTIGCLTRFPTGLVPLFSFRTHVRIGQVGGPVFLALSYLLPRYAPAERNTAIFWGVVPIVLNGLSDISGLPRRTA</sequence>
<dbReference type="RefSeq" id="WP_143437260.1">
    <property type="nucleotide sequence ID" value="NZ_FZNS01000022.1"/>
</dbReference>
<reference evidence="2" key="1">
    <citation type="submission" date="2017-06" db="EMBL/GenBank/DDBJ databases">
        <authorList>
            <person name="Varghese N."/>
            <person name="Submissions S."/>
        </authorList>
    </citation>
    <scope>NUCLEOTIDE SEQUENCE [LARGE SCALE GENOMIC DNA]</scope>
    <source>
        <strain evidence="2">DSM 28041</strain>
    </source>
</reference>
<dbReference type="AlphaFoldDB" id="A0A239BFV6"/>
<protein>
    <submittedName>
        <fullName evidence="1">Uncharacterized protein</fullName>
    </submittedName>
</protein>
<name>A0A239BFV6_9BACT</name>
<dbReference type="Proteomes" id="UP000198310">
    <property type="component" value="Unassembled WGS sequence"/>
</dbReference>
<evidence type="ECO:0000313" key="1">
    <source>
        <dbReference type="EMBL" id="SNS05963.1"/>
    </source>
</evidence>
<gene>
    <name evidence="1" type="ORF">SAMN06269173_1222</name>
</gene>
<accession>A0A239BFV6</accession>
<evidence type="ECO:0000313" key="2">
    <source>
        <dbReference type="Proteomes" id="UP000198310"/>
    </source>
</evidence>
<keyword evidence="2" id="KW-1185">Reference proteome</keyword>
<dbReference type="EMBL" id="FZNS01000022">
    <property type="protein sequence ID" value="SNS05963.1"/>
    <property type="molecule type" value="Genomic_DNA"/>
</dbReference>